<dbReference type="SUPFAM" id="SSF117987">
    <property type="entry name" value="CRISPR-associated protein"/>
    <property type="match status" value="2"/>
</dbReference>
<accession>A0ABV5X6C3</accession>
<dbReference type="Pfam" id="PF08798">
    <property type="entry name" value="CRISPR_assoc"/>
    <property type="match status" value="1"/>
</dbReference>
<dbReference type="NCBIfam" id="TIGR01907">
    <property type="entry name" value="casE_Cse3"/>
    <property type="match status" value="1"/>
</dbReference>
<evidence type="ECO:0000313" key="1">
    <source>
        <dbReference type="EMBL" id="MFB9777951.1"/>
    </source>
</evidence>
<dbReference type="EMBL" id="JBHMAU010000132">
    <property type="protein sequence ID" value="MFB9777951.1"/>
    <property type="molecule type" value="Genomic_DNA"/>
</dbReference>
<proteinExistence type="predicted"/>
<keyword evidence="2" id="KW-1185">Reference proteome</keyword>
<sequence>MFFSRVQLNPQRRKTREALASPQVLHAMVASALPPDMQRSDEGRLLWRVDRDQHDVRLYVVSPHEPNLEHVVEQVGWTAAPGQTTDYSRFLGRLARGQEYAFRVTLNPVKQQRVATSRGKRLPLCREDEQIAWLRSRSERWGFSIPEIAPAQDTIDDGTAAEPKPAVKIVGVGDRSFSKGHGEDRRRVTQRHVTFVGRLAVAEAEHLRHFLTHGMGRGKAYGCGLMTLAAES</sequence>
<dbReference type="SMART" id="SM01101">
    <property type="entry name" value="CRISPR_assoc"/>
    <property type="match status" value="1"/>
</dbReference>
<dbReference type="RefSeq" id="WP_376841959.1">
    <property type="nucleotide sequence ID" value="NZ_JBHMAU010000132.1"/>
</dbReference>
<protein>
    <submittedName>
        <fullName evidence="1">Type I-E CRISPR-associated protein Cas6/Cse3/CasE</fullName>
    </submittedName>
</protein>
<dbReference type="InterPro" id="IPR010179">
    <property type="entry name" value="CRISPR-assoc_prot_Cse3"/>
</dbReference>
<organism evidence="1 2">
    <name type="scientific">Brevibacterium otitidis</name>
    <dbReference type="NCBI Taxonomy" id="53364"/>
    <lineage>
        <taxon>Bacteria</taxon>
        <taxon>Bacillati</taxon>
        <taxon>Actinomycetota</taxon>
        <taxon>Actinomycetes</taxon>
        <taxon>Micrococcales</taxon>
        <taxon>Brevibacteriaceae</taxon>
        <taxon>Brevibacterium</taxon>
    </lineage>
</organism>
<evidence type="ECO:0000313" key="2">
    <source>
        <dbReference type="Proteomes" id="UP001589707"/>
    </source>
</evidence>
<reference evidence="1 2" key="1">
    <citation type="submission" date="2024-09" db="EMBL/GenBank/DDBJ databases">
        <authorList>
            <person name="Sun Q."/>
            <person name="Mori K."/>
        </authorList>
    </citation>
    <scope>NUCLEOTIDE SEQUENCE [LARGE SCALE GENOMIC DNA]</scope>
    <source>
        <strain evidence="1 2">JCM 11683</strain>
    </source>
</reference>
<dbReference type="CDD" id="cd09727">
    <property type="entry name" value="Cas6_I-E"/>
    <property type="match status" value="1"/>
</dbReference>
<name>A0ABV5X6C3_9MICO</name>
<gene>
    <name evidence="1" type="primary">cas6e</name>
    <name evidence="1" type="ORF">ACFFN1_16360</name>
</gene>
<dbReference type="Proteomes" id="UP001589707">
    <property type="component" value="Unassembled WGS sequence"/>
</dbReference>
<comment type="caution">
    <text evidence="1">The sequence shown here is derived from an EMBL/GenBank/DDBJ whole genome shotgun (WGS) entry which is preliminary data.</text>
</comment>
<dbReference type="Gene3D" id="3.30.70.1200">
    <property type="entry name" value="Crispr-associated protein, domain 1"/>
    <property type="match status" value="1"/>
</dbReference>
<dbReference type="Gene3D" id="3.30.70.1210">
    <property type="entry name" value="Crispr-associated protein, domain 2"/>
    <property type="match status" value="1"/>
</dbReference>